<evidence type="ECO:0000256" key="7">
    <source>
        <dbReference type="SAM" id="MobiDB-lite"/>
    </source>
</evidence>
<proteinExistence type="inferred from homology"/>
<dbReference type="GO" id="GO:0005886">
    <property type="term" value="C:plasma membrane"/>
    <property type="evidence" value="ECO:0007669"/>
    <property type="project" value="UniProtKB-SubCell"/>
</dbReference>
<dbReference type="InterPro" id="IPR006685">
    <property type="entry name" value="MscS_channel_2nd"/>
</dbReference>
<keyword evidence="4 8" id="KW-0812">Transmembrane</keyword>
<evidence type="ECO:0000256" key="3">
    <source>
        <dbReference type="ARBA" id="ARBA00022475"/>
    </source>
</evidence>
<dbReference type="InterPro" id="IPR049278">
    <property type="entry name" value="MS_channel_C"/>
</dbReference>
<protein>
    <submittedName>
        <fullName evidence="12">Mechanosensitive ion channel family protein</fullName>
    </submittedName>
</protein>
<organism evidence="12 13">
    <name type="scientific">Brucella inopinata</name>
    <dbReference type="NCBI Taxonomy" id="1218315"/>
    <lineage>
        <taxon>Bacteria</taxon>
        <taxon>Pseudomonadati</taxon>
        <taxon>Pseudomonadota</taxon>
        <taxon>Alphaproteobacteria</taxon>
        <taxon>Hyphomicrobiales</taxon>
        <taxon>Brucellaceae</taxon>
        <taxon>Brucella/Ochrobactrum group</taxon>
        <taxon>Brucella</taxon>
    </lineage>
</organism>
<dbReference type="GO" id="GO:0008381">
    <property type="term" value="F:mechanosensitive monoatomic ion channel activity"/>
    <property type="evidence" value="ECO:0007669"/>
    <property type="project" value="UniProtKB-ARBA"/>
</dbReference>
<dbReference type="Gene3D" id="3.30.70.100">
    <property type="match status" value="1"/>
</dbReference>
<sequence>MIPLSTFRVLAVSLLAGALSLGALAPAVAQNDKQQNPPASQSAPAEKPNGQAAPAADQRPPEPVSSPVSSPGSSPVSSIVQQQRPTLDELKQLTKKINEQLSKSASSDEALANLKLQLDGLSKKLLETGVAFRPRLTEINTRLEQLGPAPSSDQPAEPAIVGEERARLIAEKAEINATLGETEDTSLAVNRMSALIGDMRRDLFTKTLSQRVNLDSTLGSEVVSAASDQMISLWRIVRSWWRFVVTFKLESFLAAAFFALAAALVLQFGAQRFLGAFYRRDPSVESPSYLSRLSVAFWSTVIPSAAVGVFLATTYFFLNYFNVLRTDIASLFQSLFIVLGLVFFIHRLAVACISSDMPQWRLVQVAPRPGHLLAWLVTATALTSGLDSFFGTVNRILSSPLSLTMAKSLIATVIIGVLILAIAFVKPVEREKDGAVRAWPRAFRIFLILMGLLPILTALSGYIGIARFISQQIVVTGAFLVTMYMGFLTGRAISEEQAFASSRIGKAMRERFHFDEATLDQLGLLAGILINLVVALIGIPLVLMQLGFQWAELKSTFYKLMTGFQIGNFSISLMGLLSGVLLFLIGYVLTRWFQNWLDNSVMARGRVDSGVRNSIRTVVGYVGLCLAALMGISAAGFNLANLALIAGGLSLGIGFGLQNIVQNFVSGLILLAERPFKVGDWVEAGTVSGIVKKISVRATEVETFQKQSIIVPNSTLINGNVGNWTHRNKLGRIDINVQASFTEDPRRVHALLLEIVRGHPSILKNPEPFVSFQSMTGSLLVFDVYAHVADITSTGSIKNELRFQIVERFHEQGLSLSSSSTDLILKAPDVEKLSELMQEEKGLSAAASRKKTGEKKPEEGDKDDRA</sequence>
<keyword evidence="3" id="KW-1003">Cell membrane</keyword>
<evidence type="ECO:0000313" key="12">
    <source>
        <dbReference type="EMBL" id="MDL2332313.1"/>
    </source>
</evidence>
<dbReference type="EMBL" id="JARQXC010000007">
    <property type="protein sequence ID" value="MDL2332313.1"/>
    <property type="molecule type" value="Genomic_DNA"/>
</dbReference>
<feature type="transmembrane region" description="Helical" evidence="8">
    <location>
        <begin position="295"/>
        <end position="318"/>
    </location>
</feature>
<feature type="region of interest" description="Disordered" evidence="7">
    <location>
        <begin position="30"/>
        <end position="85"/>
    </location>
</feature>
<dbReference type="InterPro" id="IPR010920">
    <property type="entry name" value="LSM_dom_sf"/>
</dbReference>
<accession>A0AAW7AZ91</accession>
<feature type="transmembrane region" description="Helical" evidence="8">
    <location>
        <begin position="405"/>
        <end position="425"/>
    </location>
</feature>
<dbReference type="InterPro" id="IPR011014">
    <property type="entry name" value="MscS_channel_TM-2"/>
</dbReference>
<dbReference type="Gene3D" id="1.10.287.1260">
    <property type="match status" value="1"/>
</dbReference>
<evidence type="ECO:0000256" key="2">
    <source>
        <dbReference type="ARBA" id="ARBA00008017"/>
    </source>
</evidence>
<keyword evidence="6 8" id="KW-0472">Membrane</keyword>
<feature type="transmembrane region" description="Helical" evidence="8">
    <location>
        <begin position="445"/>
        <end position="465"/>
    </location>
</feature>
<feature type="transmembrane region" description="Helical" evidence="8">
    <location>
        <begin position="252"/>
        <end position="274"/>
    </location>
</feature>
<feature type="chain" id="PRO_5043868615" evidence="9">
    <location>
        <begin position="30"/>
        <end position="866"/>
    </location>
</feature>
<feature type="compositionally biased region" description="Basic and acidic residues" evidence="7">
    <location>
        <begin position="854"/>
        <end position="866"/>
    </location>
</feature>
<comment type="subcellular location">
    <subcellularLocation>
        <location evidence="1">Cell membrane</location>
        <topology evidence="1">Multi-pass membrane protein</topology>
    </subcellularLocation>
</comment>
<feature type="transmembrane region" description="Helical" evidence="8">
    <location>
        <begin position="471"/>
        <end position="493"/>
    </location>
</feature>
<dbReference type="PANTHER" id="PTHR30347:SF1">
    <property type="entry name" value="MECHANOSENSITIVE CHANNEL MSCK"/>
    <property type="match status" value="1"/>
</dbReference>
<feature type="transmembrane region" description="Helical" evidence="8">
    <location>
        <begin position="614"/>
        <end position="636"/>
    </location>
</feature>
<dbReference type="SUPFAM" id="SSF82861">
    <property type="entry name" value="Mechanosensitive channel protein MscS (YggB), transmembrane region"/>
    <property type="match status" value="1"/>
</dbReference>
<gene>
    <name evidence="12" type="ORF">P8A28_05005</name>
</gene>
<feature type="region of interest" description="Disordered" evidence="7">
    <location>
        <begin position="837"/>
        <end position="866"/>
    </location>
</feature>
<evidence type="ECO:0000256" key="9">
    <source>
        <dbReference type="SAM" id="SignalP"/>
    </source>
</evidence>
<evidence type="ECO:0000313" key="13">
    <source>
        <dbReference type="Proteomes" id="UP001171122"/>
    </source>
</evidence>
<keyword evidence="9" id="KW-0732">Signal</keyword>
<feature type="transmembrane region" description="Helical" evidence="8">
    <location>
        <begin position="330"/>
        <end position="351"/>
    </location>
</feature>
<dbReference type="Pfam" id="PF21082">
    <property type="entry name" value="MS_channel_3rd"/>
    <property type="match status" value="1"/>
</dbReference>
<evidence type="ECO:0000259" key="11">
    <source>
        <dbReference type="Pfam" id="PF21082"/>
    </source>
</evidence>
<feature type="compositionally biased region" description="Low complexity" evidence="7">
    <location>
        <begin position="65"/>
        <end position="78"/>
    </location>
</feature>
<dbReference type="SUPFAM" id="SSF82689">
    <property type="entry name" value="Mechanosensitive channel protein MscS (YggB), C-terminal domain"/>
    <property type="match status" value="1"/>
</dbReference>
<dbReference type="InterPro" id="IPR006686">
    <property type="entry name" value="MscS_channel_CS"/>
</dbReference>
<feature type="transmembrane region" description="Helical" evidence="8">
    <location>
        <begin position="372"/>
        <end position="393"/>
    </location>
</feature>
<feature type="signal peptide" evidence="9">
    <location>
        <begin position="1"/>
        <end position="29"/>
    </location>
</feature>
<dbReference type="SUPFAM" id="SSF50182">
    <property type="entry name" value="Sm-like ribonucleoproteins"/>
    <property type="match status" value="1"/>
</dbReference>
<evidence type="ECO:0000259" key="10">
    <source>
        <dbReference type="Pfam" id="PF00924"/>
    </source>
</evidence>
<comment type="caution">
    <text evidence="12">The sequence shown here is derived from an EMBL/GenBank/DDBJ whole genome shotgun (WGS) entry which is preliminary data.</text>
</comment>
<keyword evidence="13" id="KW-1185">Reference proteome</keyword>
<feature type="transmembrane region" description="Helical" evidence="8">
    <location>
        <begin position="566"/>
        <end position="593"/>
    </location>
</feature>
<dbReference type="Gene3D" id="2.30.30.60">
    <property type="match status" value="1"/>
</dbReference>
<feature type="transmembrane region" description="Helical" evidence="8">
    <location>
        <begin position="522"/>
        <end position="546"/>
    </location>
</feature>
<name>A0AAW7AZ91_9HYPH</name>
<dbReference type="PROSITE" id="PS01246">
    <property type="entry name" value="UPF0003"/>
    <property type="match status" value="1"/>
</dbReference>
<dbReference type="InterPro" id="IPR011066">
    <property type="entry name" value="MscS_channel_C_sf"/>
</dbReference>
<dbReference type="PANTHER" id="PTHR30347">
    <property type="entry name" value="POTASSIUM CHANNEL RELATED"/>
    <property type="match status" value="1"/>
</dbReference>
<feature type="compositionally biased region" description="Polar residues" evidence="7">
    <location>
        <begin position="31"/>
        <end position="43"/>
    </location>
</feature>
<dbReference type="AlphaFoldDB" id="A0AAW7AZ91"/>
<dbReference type="Pfam" id="PF00924">
    <property type="entry name" value="MS_channel_2nd"/>
    <property type="match status" value="1"/>
</dbReference>
<feature type="domain" description="Mechanosensitive ion channel MscS C-terminal" evidence="11">
    <location>
        <begin position="734"/>
        <end position="815"/>
    </location>
</feature>
<evidence type="ECO:0000256" key="4">
    <source>
        <dbReference type="ARBA" id="ARBA00022692"/>
    </source>
</evidence>
<feature type="domain" description="Mechanosensitive ion channel MscS" evidence="10">
    <location>
        <begin position="659"/>
        <end position="726"/>
    </location>
</feature>
<evidence type="ECO:0000256" key="8">
    <source>
        <dbReference type="SAM" id="Phobius"/>
    </source>
</evidence>
<evidence type="ECO:0000256" key="1">
    <source>
        <dbReference type="ARBA" id="ARBA00004651"/>
    </source>
</evidence>
<reference evidence="12" key="1">
    <citation type="journal article" date="2023" name="Front. Microbiol.">
        <title>Isolation of Brucella inopinata from a White's tree frog (Litoria caerulea): pose exotic frogs a potential risk to human health?</title>
        <authorList>
            <person name="Scholz H.C."/>
            <person name="Heckers K.O."/>
            <person name="Appelt S."/>
            <person name="Geier-Doemling D."/>
            <person name="Schlegel P."/>
            <person name="Wattam A.R."/>
        </authorList>
    </citation>
    <scope>NUCLEOTIDE SEQUENCE</scope>
    <source>
        <strain evidence="12">FO700662</strain>
    </source>
</reference>
<dbReference type="Proteomes" id="UP001171122">
    <property type="component" value="Unassembled WGS sequence"/>
</dbReference>
<dbReference type="InterPro" id="IPR052702">
    <property type="entry name" value="MscS-like_channel"/>
</dbReference>
<evidence type="ECO:0000256" key="6">
    <source>
        <dbReference type="ARBA" id="ARBA00023136"/>
    </source>
</evidence>
<dbReference type="InterPro" id="IPR023408">
    <property type="entry name" value="MscS_beta-dom_sf"/>
</dbReference>
<evidence type="ECO:0000256" key="5">
    <source>
        <dbReference type="ARBA" id="ARBA00022989"/>
    </source>
</evidence>
<comment type="similarity">
    <text evidence="2">Belongs to the MscS (TC 1.A.23) family.</text>
</comment>
<keyword evidence="5 8" id="KW-1133">Transmembrane helix</keyword>
<dbReference type="RefSeq" id="WP_008505971.1">
    <property type="nucleotide sequence ID" value="NZ_JARQXC010000007.1"/>
</dbReference>